<comment type="caution">
    <text evidence="4">The sequence shown here is derived from an EMBL/GenBank/DDBJ whole genome shotgun (WGS) entry which is preliminary data.</text>
</comment>
<feature type="modified residue" description="4-aspartylphosphate" evidence="2">
    <location>
        <position position="55"/>
    </location>
</feature>
<feature type="domain" description="Response regulatory" evidence="3">
    <location>
        <begin position="4"/>
        <end position="120"/>
    </location>
</feature>
<evidence type="ECO:0000256" key="2">
    <source>
        <dbReference type="PROSITE-ProRule" id="PRU00169"/>
    </source>
</evidence>
<dbReference type="InterPro" id="IPR011006">
    <property type="entry name" value="CheY-like_superfamily"/>
</dbReference>
<dbReference type="InterPro" id="IPR001789">
    <property type="entry name" value="Sig_transdc_resp-reg_receiver"/>
</dbReference>
<dbReference type="InterPro" id="IPR050595">
    <property type="entry name" value="Bact_response_regulator"/>
</dbReference>
<gene>
    <name evidence="4" type="ORF">KKP3000_001787</name>
</gene>
<dbReference type="EMBL" id="JBDXSU010000025">
    <property type="protein sequence ID" value="MFB5192581.1"/>
    <property type="molecule type" value="Genomic_DNA"/>
</dbReference>
<accession>A0ABV5AJZ5</accession>
<proteinExistence type="predicted"/>
<dbReference type="PANTHER" id="PTHR44591:SF3">
    <property type="entry name" value="RESPONSE REGULATORY DOMAIN-CONTAINING PROTEIN"/>
    <property type="match status" value="1"/>
</dbReference>
<organism evidence="4 5">
    <name type="scientific">Alicyclobacillus fastidiosus</name>
    <dbReference type="NCBI Taxonomy" id="392011"/>
    <lineage>
        <taxon>Bacteria</taxon>
        <taxon>Bacillati</taxon>
        <taxon>Bacillota</taxon>
        <taxon>Bacilli</taxon>
        <taxon>Bacillales</taxon>
        <taxon>Alicyclobacillaceae</taxon>
        <taxon>Alicyclobacillus</taxon>
    </lineage>
</organism>
<dbReference type="SMART" id="SM00448">
    <property type="entry name" value="REC"/>
    <property type="match status" value="1"/>
</dbReference>
<dbReference type="RefSeq" id="WP_275475954.1">
    <property type="nucleotide sequence ID" value="NZ_CP162940.1"/>
</dbReference>
<evidence type="ECO:0000313" key="4">
    <source>
        <dbReference type="EMBL" id="MFB5192581.1"/>
    </source>
</evidence>
<reference evidence="4 5" key="1">
    <citation type="journal article" date="2024" name="Int. J. Mol. Sci.">
        <title>Exploration of Alicyclobacillus spp. Genome in Search of Antibiotic Resistance.</title>
        <authorList>
            <person name="Bucka-Kolendo J."/>
            <person name="Kiousi D.E."/>
            <person name="Dekowska A."/>
            <person name="Mikolajczuk-Szczyrba A."/>
            <person name="Karadedos D.M."/>
            <person name="Michael P."/>
            <person name="Galanis A."/>
            <person name="Sokolowska B."/>
        </authorList>
    </citation>
    <scope>NUCLEOTIDE SEQUENCE [LARGE SCALE GENOMIC DNA]</scope>
    <source>
        <strain evidence="4 5">KKP 3000</strain>
    </source>
</reference>
<dbReference type="Pfam" id="PF00072">
    <property type="entry name" value="Response_reg"/>
    <property type="match status" value="1"/>
</dbReference>
<sequence>MSVCILLVDDSPEILELLTLSYHARDDVRVVGKARNYDDAVKLLGSTVVDVISIDVHMGQFTGFDLCRTVRRARPDVFITMCSGDANFAAKQLAESCGAHYYLEKPIDFERIDRMLQVYNDWITVPSRAQG</sequence>
<evidence type="ECO:0000313" key="5">
    <source>
        <dbReference type="Proteomes" id="UP001579974"/>
    </source>
</evidence>
<keyword evidence="5" id="KW-1185">Reference proteome</keyword>
<evidence type="ECO:0000256" key="1">
    <source>
        <dbReference type="ARBA" id="ARBA00022553"/>
    </source>
</evidence>
<keyword evidence="1 2" id="KW-0597">Phosphoprotein</keyword>
<dbReference type="PANTHER" id="PTHR44591">
    <property type="entry name" value="STRESS RESPONSE REGULATOR PROTEIN 1"/>
    <property type="match status" value="1"/>
</dbReference>
<dbReference type="Proteomes" id="UP001579974">
    <property type="component" value="Unassembled WGS sequence"/>
</dbReference>
<evidence type="ECO:0000259" key="3">
    <source>
        <dbReference type="PROSITE" id="PS50110"/>
    </source>
</evidence>
<dbReference type="Gene3D" id="3.40.50.2300">
    <property type="match status" value="1"/>
</dbReference>
<protein>
    <submittedName>
        <fullName evidence="4">Response regulator</fullName>
    </submittedName>
</protein>
<name>A0ABV5AJZ5_9BACL</name>
<dbReference type="SUPFAM" id="SSF52172">
    <property type="entry name" value="CheY-like"/>
    <property type="match status" value="1"/>
</dbReference>
<dbReference type="PROSITE" id="PS50110">
    <property type="entry name" value="RESPONSE_REGULATORY"/>
    <property type="match status" value="1"/>
</dbReference>